<dbReference type="RefSeq" id="WP_160630738.1">
    <property type="nucleotide sequence ID" value="NZ_WWNE01000002.1"/>
</dbReference>
<evidence type="ECO:0000259" key="6">
    <source>
        <dbReference type="Pfam" id="PF04932"/>
    </source>
</evidence>
<feature type="transmembrane region" description="Helical" evidence="5">
    <location>
        <begin position="352"/>
        <end position="370"/>
    </location>
</feature>
<dbReference type="InterPro" id="IPR007016">
    <property type="entry name" value="O-antigen_ligase-rel_domated"/>
</dbReference>
<feature type="transmembrane region" description="Helical" evidence="5">
    <location>
        <begin position="150"/>
        <end position="169"/>
    </location>
</feature>
<keyword evidence="2 5" id="KW-0812">Transmembrane</keyword>
<accession>A0A6N9NH20</accession>
<dbReference type="AlphaFoldDB" id="A0A6N9NH20"/>
<feature type="transmembrane region" description="Helical" evidence="5">
    <location>
        <begin position="325"/>
        <end position="346"/>
    </location>
</feature>
<feature type="transmembrane region" description="Helical" evidence="5">
    <location>
        <begin position="71"/>
        <end position="90"/>
    </location>
</feature>
<evidence type="ECO:0000256" key="1">
    <source>
        <dbReference type="ARBA" id="ARBA00004141"/>
    </source>
</evidence>
<dbReference type="InterPro" id="IPR051533">
    <property type="entry name" value="WaaL-like"/>
</dbReference>
<dbReference type="Pfam" id="PF04932">
    <property type="entry name" value="Wzy_C"/>
    <property type="match status" value="1"/>
</dbReference>
<evidence type="ECO:0000313" key="7">
    <source>
        <dbReference type="EMBL" id="NBG64497.1"/>
    </source>
</evidence>
<comment type="subcellular location">
    <subcellularLocation>
        <location evidence="1">Membrane</location>
        <topology evidence="1">Multi-pass membrane protein</topology>
    </subcellularLocation>
</comment>
<keyword evidence="8" id="KW-1185">Reference proteome</keyword>
<feature type="transmembrane region" description="Helical" evidence="5">
    <location>
        <begin position="382"/>
        <end position="399"/>
    </location>
</feature>
<evidence type="ECO:0000256" key="5">
    <source>
        <dbReference type="SAM" id="Phobius"/>
    </source>
</evidence>
<protein>
    <recommendedName>
        <fullName evidence="6">O-antigen ligase-related domain-containing protein</fullName>
    </recommendedName>
</protein>
<feature type="transmembrane region" description="Helical" evidence="5">
    <location>
        <begin position="102"/>
        <end position="127"/>
    </location>
</feature>
<evidence type="ECO:0000256" key="2">
    <source>
        <dbReference type="ARBA" id="ARBA00022692"/>
    </source>
</evidence>
<feature type="transmembrane region" description="Helical" evidence="5">
    <location>
        <begin position="190"/>
        <end position="217"/>
    </location>
</feature>
<keyword evidence="4 5" id="KW-0472">Membrane</keyword>
<gene>
    <name evidence="7" type="ORF">GQN54_00115</name>
</gene>
<organism evidence="7 8">
    <name type="scientific">Acidiluteibacter ferrifornacis</name>
    <dbReference type="NCBI Taxonomy" id="2692424"/>
    <lineage>
        <taxon>Bacteria</taxon>
        <taxon>Pseudomonadati</taxon>
        <taxon>Bacteroidota</taxon>
        <taxon>Flavobacteriia</taxon>
        <taxon>Flavobacteriales</taxon>
        <taxon>Cryomorphaceae</taxon>
        <taxon>Acidiluteibacter</taxon>
    </lineage>
</organism>
<evidence type="ECO:0000313" key="8">
    <source>
        <dbReference type="Proteomes" id="UP000470771"/>
    </source>
</evidence>
<dbReference type="Proteomes" id="UP000470771">
    <property type="component" value="Unassembled WGS sequence"/>
</dbReference>
<keyword evidence="3 5" id="KW-1133">Transmembrane helix</keyword>
<feature type="transmembrane region" description="Helical" evidence="5">
    <location>
        <begin position="46"/>
        <end position="65"/>
    </location>
</feature>
<sequence length="406" mass="46469">MITTIALMFALVLDRKATTYFIGFWFISAIYEAFQNNEHPFKQNLKWCIIIASMFVLYTIGYLFSEFSREASAALEIKLSFFIFPLGFFLRRKPISAKEIKIALLAFQLACLISALYLAAQLIPAVIKNSNLITTESFTYAVRTFTEKTLGVHSTYLSIFYLFSIYIELKGYGLRIILKNKKIKVVIQAFQILTLSVIVLLLVARAPIIAFFVGVIIVEILKNWKRGTLILLSCLAILLAAIFFIPGVGNRFEEAINSHEITENESSVNSSNLRRSILVCSNKLVSENWLRGVGLDHIQYSLNSCYDSFNNKELSETGYNTHNQYFDIILGLGILGLIMFIIILIYPSQHLIKPQFALLLFFKLFIAICLLTENLLNRQHGVVFFVFFNCLFVSHYLWINKQKKLE</sequence>
<evidence type="ECO:0000256" key="4">
    <source>
        <dbReference type="ARBA" id="ARBA00023136"/>
    </source>
</evidence>
<proteinExistence type="predicted"/>
<reference evidence="7 8" key="1">
    <citation type="submission" date="2019-12" db="EMBL/GenBank/DDBJ databases">
        <authorList>
            <person name="Zhao J."/>
        </authorList>
    </citation>
    <scope>NUCLEOTIDE SEQUENCE [LARGE SCALE GENOMIC DNA]</scope>
    <source>
        <strain evidence="7 8">S-15</strain>
    </source>
</reference>
<comment type="caution">
    <text evidence="7">The sequence shown here is derived from an EMBL/GenBank/DDBJ whole genome shotgun (WGS) entry which is preliminary data.</text>
</comment>
<dbReference type="EMBL" id="WWNE01000002">
    <property type="protein sequence ID" value="NBG64497.1"/>
    <property type="molecule type" value="Genomic_DNA"/>
</dbReference>
<dbReference type="PANTHER" id="PTHR37422">
    <property type="entry name" value="TEICHURONIC ACID BIOSYNTHESIS PROTEIN TUAE"/>
    <property type="match status" value="1"/>
</dbReference>
<dbReference type="PANTHER" id="PTHR37422:SF13">
    <property type="entry name" value="LIPOPOLYSACCHARIDE BIOSYNTHESIS PROTEIN PA4999-RELATED"/>
    <property type="match status" value="1"/>
</dbReference>
<name>A0A6N9NH20_9FLAO</name>
<evidence type="ECO:0000256" key="3">
    <source>
        <dbReference type="ARBA" id="ARBA00022989"/>
    </source>
</evidence>
<dbReference type="GO" id="GO:0016020">
    <property type="term" value="C:membrane"/>
    <property type="evidence" value="ECO:0007669"/>
    <property type="project" value="UniProtKB-SubCell"/>
</dbReference>
<feature type="transmembrane region" description="Helical" evidence="5">
    <location>
        <begin position="229"/>
        <end position="249"/>
    </location>
</feature>
<feature type="domain" description="O-antigen ligase-related" evidence="6">
    <location>
        <begin position="193"/>
        <end position="341"/>
    </location>
</feature>